<sequence>MYKFPKTPDLTSSISLTTSAVADVPLPASAQSLATPPNTVWEEEEPNLPCIRIPTVPPSYLEPHVDVDDDEARLIEQFGVEGAAAEELLGFGDDEGSESEEDDDEDSAEEDNPDLLDSPGKFSAFQKKVRVEEAKRAEANRRAGGIKTQNSVEKAWKEFCNQALERGHIKDTIIDEHHLLLFIKYSAERPKRTPKGSTKTGTRIGASHLKKLYFGALRIRKIQEAEDLNLEYSRPIKTIYVWNSLKGRMNEAIKRERTGIGIDDDALDITANTFLEGITDEQLAKVSKAFLTHRELRSTINGHRAWTAQNASGNRGDDFRALRLAELQPYTFTQPDGVTRIECILGCQGEEKAGAS</sequence>
<proteinExistence type="predicted"/>
<name>A0A8H4R1W4_9AGAR</name>
<evidence type="ECO:0000256" key="1">
    <source>
        <dbReference type="SAM" id="MobiDB-lite"/>
    </source>
</evidence>
<reference evidence="2 3" key="1">
    <citation type="submission" date="2019-12" db="EMBL/GenBank/DDBJ databases">
        <authorList>
            <person name="Floudas D."/>
            <person name="Bentzer J."/>
            <person name="Ahren D."/>
            <person name="Johansson T."/>
            <person name="Persson P."/>
            <person name="Tunlid A."/>
        </authorList>
    </citation>
    <scope>NUCLEOTIDE SEQUENCE [LARGE SCALE GENOMIC DNA]</scope>
    <source>
        <strain evidence="2 3">CBS 102.39</strain>
    </source>
</reference>
<dbReference type="AlphaFoldDB" id="A0A8H4R1W4"/>
<feature type="region of interest" description="Disordered" evidence="1">
    <location>
        <begin position="88"/>
        <end position="120"/>
    </location>
</feature>
<comment type="caution">
    <text evidence="2">The sequence shown here is derived from an EMBL/GenBank/DDBJ whole genome shotgun (WGS) entry which is preliminary data.</text>
</comment>
<accession>A0A8H4R1W4</accession>
<dbReference type="Proteomes" id="UP000521872">
    <property type="component" value="Unassembled WGS sequence"/>
</dbReference>
<organism evidence="2 3">
    <name type="scientific">Agrocybe pediades</name>
    <dbReference type="NCBI Taxonomy" id="84607"/>
    <lineage>
        <taxon>Eukaryota</taxon>
        <taxon>Fungi</taxon>
        <taxon>Dikarya</taxon>
        <taxon>Basidiomycota</taxon>
        <taxon>Agaricomycotina</taxon>
        <taxon>Agaricomycetes</taxon>
        <taxon>Agaricomycetidae</taxon>
        <taxon>Agaricales</taxon>
        <taxon>Agaricineae</taxon>
        <taxon>Strophariaceae</taxon>
        <taxon>Agrocybe</taxon>
    </lineage>
</organism>
<evidence type="ECO:0000313" key="2">
    <source>
        <dbReference type="EMBL" id="KAF4621860.1"/>
    </source>
</evidence>
<gene>
    <name evidence="2" type="ORF">D9613_012191</name>
</gene>
<protein>
    <submittedName>
        <fullName evidence="2">Uncharacterized protein</fullName>
    </submittedName>
</protein>
<feature type="compositionally biased region" description="Acidic residues" evidence="1">
    <location>
        <begin position="92"/>
        <end position="114"/>
    </location>
</feature>
<dbReference type="EMBL" id="JAACJL010000004">
    <property type="protein sequence ID" value="KAF4621860.1"/>
    <property type="molecule type" value="Genomic_DNA"/>
</dbReference>
<evidence type="ECO:0000313" key="3">
    <source>
        <dbReference type="Proteomes" id="UP000521872"/>
    </source>
</evidence>
<keyword evidence="3" id="KW-1185">Reference proteome</keyword>